<gene>
    <name evidence="2" type="ORF">A6R68_00106</name>
</gene>
<keyword evidence="3" id="KW-1185">Reference proteome</keyword>
<dbReference type="Gene3D" id="1.20.5.2650">
    <property type="match status" value="1"/>
</dbReference>
<dbReference type="AlphaFoldDB" id="A0A1A6GYF4"/>
<evidence type="ECO:0000256" key="1">
    <source>
        <dbReference type="SAM" id="MobiDB-lite"/>
    </source>
</evidence>
<dbReference type="EMBL" id="LZPO01058603">
    <property type="protein sequence ID" value="OBS71353.1"/>
    <property type="molecule type" value="Genomic_DNA"/>
</dbReference>
<evidence type="ECO:0000313" key="2">
    <source>
        <dbReference type="EMBL" id="OBS71353.1"/>
    </source>
</evidence>
<proteinExistence type="predicted"/>
<accession>A0A1A6GYF4</accession>
<evidence type="ECO:0000313" key="3">
    <source>
        <dbReference type="Proteomes" id="UP000092124"/>
    </source>
</evidence>
<comment type="caution">
    <text evidence="2">The sequence shown here is derived from an EMBL/GenBank/DDBJ whole genome shotgun (WGS) entry which is preliminary data.</text>
</comment>
<sequence>MEGYIVSKSGGNDMQGFSKRQGQSWMYCSEEIRHKENKEKAAEYAKLLTKRMEEAKENARNQLPR</sequence>
<reference evidence="2 3" key="1">
    <citation type="submission" date="2016-06" db="EMBL/GenBank/DDBJ databases">
        <title>The Draft Genome Sequence and Annotation of the Desert Woodrat Neotoma lepida.</title>
        <authorList>
            <person name="Campbell M."/>
            <person name="Oakeson K.F."/>
            <person name="Yandell M."/>
            <person name="Halpert J.R."/>
            <person name="Dearing D."/>
        </authorList>
    </citation>
    <scope>NUCLEOTIDE SEQUENCE [LARGE SCALE GENOMIC DNA]</scope>
    <source>
        <strain evidence="2">417</strain>
        <tissue evidence="2">Liver</tissue>
    </source>
</reference>
<protein>
    <submittedName>
        <fullName evidence="2">Uncharacterized protein</fullName>
    </submittedName>
</protein>
<feature type="non-terminal residue" evidence="2">
    <location>
        <position position="65"/>
    </location>
</feature>
<name>A0A1A6GYF4_NEOLE</name>
<feature type="region of interest" description="Disordered" evidence="1">
    <location>
        <begin position="1"/>
        <end position="20"/>
    </location>
</feature>
<organism evidence="2 3">
    <name type="scientific">Neotoma lepida</name>
    <name type="common">Desert woodrat</name>
    <dbReference type="NCBI Taxonomy" id="56216"/>
    <lineage>
        <taxon>Eukaryota</taxon>
        <taxon>Metazoa</taxon>
        <taxon>Chordata</taxon>
        <taxon>Craniata</taxon>
        <taxon>Vertebrata</taxon>
        <taxon>Euteleostomi</taxon>
        <taxon>Mammalia</taxon>
        <taxon>Eutheria</taxon>
        <taxon>Euarchontoglires</taxon>
        <taxon>Glires</taxon>
        <taxon>Rodentia</taxon>
        <taxon>Myomorpha</taxon>
        <taxon>Muroidea</taxon>
        <taxon>Cricetidae</taxon>
        <taxon>Neotominae</taxon>
        <taxon>Neotoma</taxon>
    </lineage>
</organism>
<dbReference type="Proteomes" id="UP000092124">
    <property type="component" value="Unassembled WGS sequence"/>
</dbReference>